<sequence>MKRKRDKVQRISKAKKKTNVGDDHFEDQLFQPKDWDYIIHHDKWFAGKVNVFSTEMVISNLYGNMSNDQIALFRKTCFGPYVDMKEISLQPQLIHQVLLREVKQPNLDETWFKIGEKCVRFSIHEFCLITGLRCTGNDDCLKYQSRLSRIKDTYFRHVPNITRSKVKDVFVNLKDASDKDVVKIGVLYLITSFLFTTSYKKLVDDSLMALVDSDEMETFAWGEELYRITLSSLKSALRNKSLTEGWEESF</sequence>
<comment type="caution">
    <text evidence="2">The sequence shown here is derived from an EMBL/GenBank/DDBJ whole genome shotgun (WGS) entry which is preliminary data.</text>
</comment>
<dbReference type="PANTHER" id="PTHR48449">
    <property type="entry name" value="DUF1985 DOMAIN-CONTAINING PROTEIN"/>
    <property type="match status" value="1"/>
</dbReference>
<dbReference type="EMBL" id="CACTIH010007717">
    <property type="protein sequence ID" value="CAA3017587.1"/>
    <property type="molecule type" value="Genomic_DNA"/>
</dbReference>
<keyword evidence="3" id="KW-1185">Reference proteome</keyword>
<name>A0A8S0UCV4_OLEEU</name>
<dbReference type="InterPro" id="IPR015410">
    <property type="entry name" value="DUF1985"/>
</dbReference>
<dbReference type="Gramene" id="OE9A111036T1">
    <property type="protein sequence ID" value="OE9A111036C1"/>
    <property type="gene ID" value="OE9A111036"/>
</dbReference>
<dbReference type="OrthoDB" id="1306375at2759"/>
<feature type="domain" description="DUF1985" evidence="1">
    <location>
        <begin position="98"/>
        <end position="231"/>
    </location>
</feature>
<gene>
    <name evidence="2" type="ORF">OLEA9_A111036</name>
</gene>
<organism evidence="2 3">
    <name type="scientific">Olea europaea subsp. europaea</name>
    <dbReference type="NCBI Taxonomy" id="158383"/>
    <lineage>
        <taxon>Eukaryota</taxon>
        <taxon>Viridiplantae</taxon>
        <taxon>Streptophyta</taxon>
        <taxon>Embryophyta</taxon>
        <taxon>Tracheophyta</taxon>
        <taxon>Spermatophyta</taxon>
        <taxon>Magnoliopsida</taxon>
        <taxon>eudicotyledons</taxon>
        <taxon>Gunneridae</taxon>
        <taxon>Pentapetalae</taxon>
        <taxon>asterids</taxon>
        <taxon>lamiids</taxon>
        <taxon>Lamiales</taxon>
        <taxon>Oleaceae</taxon>
        <taxon>Oleeae</taxon>
        <taxon>Olea</taxon>
    </lineage>
</organism>
<dbReference type="AlphaFoldDB" id="A0A8S0UCV4"/>
<dbReference type="GO" id="GO:0016746">
    <property type="term" value="F:acyltransferase activity"/>
    <property type="evidence" value="ECO:0007669"/>
    <property type="project" value="UniProtKB-KW"/>
</dbReference>
<dbReference type="Proteomes" id="UP000594638">
    <property type="component" value="Unassembled WGS sequence"/>
</dbReference>
<keyword evidence="2" id="KW-0808">Transferase</keyword>
<evidence type="ECO:0000259" key="1">
    <source>
        <dbReference type="Pfam" id="PF09331"/>
    </source>
</evidence>
<accession>A0A8S0UCV4</accession>
<evidence type="ECO:0000313" key="2">
    <source>
        <dbReference type="EMBL" id="CAA3017587.1"/>
    </source>
</evidence>
<evidence type="ECO:0000313" key="3">
    <source>
        <dbReference type="Proteomes" id="UP000594638"/>
    </source>
</evidence>
<dbReference type="Pfam" id="PF09331">
    <property type="entry name" value="DUF1985"/>
    <property type="match status" value="1"/>
</dbReference>
<dbReference type="PANTHER" id="PTHR48449:SF1">
    <property type="entry name" value="DUF1985 DOMAIN-CONTAINING PROTEIN"/>
    <property type="match status" value="1"/>
</dbReference>
<keyword evidence="2" id="KW-0012">Acyltransferase</keyword>
<reference evidence="2 3" key="1">
    <citation type="submission" date="2019-12" db="EMBL/GenBank/DDBJ databases">
        <authorList>
            <person name="Alioto T."/>
            <person name="Alioto T."/>
            <person name="Gomez Garrido J."/>
        </authorList>
    </citation>
    <scope>NUCLEOTIDE SEQUENCE [LARGE SCALE GENOMIC DNA]</scope>
</reference>
<proteinExistence type="predicted"/>
<protein>
    <submittedName>
        <fullName evidence="2">1-acyl-sn-glycerol-3-phosphate acyltransferase 2</fullName>
    </submittedName>
</protein>